<evidence type="ECO:0000313" key="2">
    <source>
        <dbReference type="Proteomes" id="UP000229554"/>
    </source>
</evidence>
<name>A0A2M8KRV8_9BACT</name>
<dbReference type="Proteomes" id="UP000229554">
    <property type="component" value="Unassembled WGS sequence"/>
</dbReference>
<comment type="caution">
    <text evidence="1">The sequence shown here is derived from an EMBL/GenBank/DDBJ whole genome shotgun (WGS) entry which is preliminary data.</text>
</comment>
<feature type="non-terminal residue" evidence="1">
    <location>
        <position position="1"/>
    </location>
</feature>
<organism evidence="1 2">
    <name type="scientific">Candidatus Roizmanbacteria bacterium CG10_big_fil_rev_8_21_14_0_10_39_6</name>
    <dbReference type="NCBI Taxonomy" id="1974853"/>
    <lineage>
        <taxon>Bacteria</taxon>
        <taxon>Candidatus Roizmaniibacteriota</taxon>
    </lineage>
</organism>
<protein>
    <submittedName>
        <fullName evidence="1">Uncharacterized protein</fullName>
    </submittedName>
</protein>
<reference evidence="2" key="1">
    <citation type="submission" date="2017-09" db="EMBL/GenBank/DDBJ databases">
        <title>Depth-based differentiation of microbial function through sediment-hosted aquifers and enrichment of novel symbionts in the deep terrestrial subsurface.</title>
        <authorList>
            <person name="Probst A.J."/>
            <person name="Ladd B."/>
            <person name="Jarett J.K."/>
            <person name="Geller-Mcgrath D.E."/>
            <person name="Sieber C.M.K."/>
            <person name="Emerson J.B."/>
            <person name="Anantharaman K."/>
            <person name="Thomas B.C."/>
            <person name="Malmstrom R."/>
            <person name="Stieglmeier M."/>
            <person name="Klingl A."/>
            <person name="Woyke T."/>
            <person name="Ryan C.M."/>
            <person name="Banfield J.F."/>
        </authorList>
    </citation>
    <scope>NUCLEOTIDE SEQUENCE [LARGE SCALE GENOMIC DNA]</scope>
</reference>
<gene>
    <name evidence="1" type="ORF">COU88_03960</name>
</gene>
<dbReference type="EMBL" id="PFED01000160">
    <property type="protein sequence ID" value="PJE62629.1"/>
    <property type="molecule type" value="Genomic_DNA"/>
</dbReference>
<proteinExistence type="predicted"/>
<evidence type="ECO:0000313" key="1">
    <source>
        <dbReference type="EMBL" id="PJE62629.1"/>
    </source>
</evidence>
<accession>A0A2M8KRV8</accession>
<dbReference type="AlphaFoldDB" id="A0A2M8KRV8"/>
<sequence length="63" mass="7126">VVVVRSYTPALIALAKKKYQQSEYLNCLSGNTQNLLNMLYAAKVNKLLDDVCPIVTSQIYYLE</sequence>